<dbReference type="Pfam" id="PF02397">
    <property type="entry name" value="Bac_transf"/>
    <property type="match status" value="1"/>
</dbReference>
<feature type="domain" description="Bacterial sugar transferase" evidence="4">
    <location>
        <begin position="409"/>
        <end position="602"/>
    </location>
</feature>
<reference evidence="5 6" key="1">
    <citation type="submission" date="2024-03" db="EMBL/GenBank/DDBJ databases">
        <title>Community enrichment and isolation of bacterial strains for fucoidan degradation.</title>
        <authorList>
            <person name="Sichert A."/>
        </authorList>
    </citation>
    <scope>NUCLEOTIDE SEQUENCE [LARGE SCALE GENOMIC DNA]</scope>
    <source>
        <strain evidence="5 6">AS81</strain>
    </source>
</reference>
<feature type="transmembrane region" description="Helical" evidence="2">
    <location>
        <begin position="414"/>
        <end position="435"/>
    </location>
</feature>
<sequence length="607" mass="68573">MEIFMVIFILLVSIVLYHHLGYPLLLRLLKPELASQPQDKATDNTAVNTDELPTIAILMCVYNEQAHISEKLHNLASLLYPTTKFDIHVYFDGCTDNSFDLAQKAQASLFDQQVNCFFHVNPDNQGKIKGINTLINIARSQYDILLFSDVSALLSIDALNKIANQFEDPDVTVTTGLYTLDEAATNEQKGYWQYQNKLKQMESERGAVIGVPGAMFAMRSDHAFELENGTINDDFVLSMRAMQSGGKAVIDKDIVIYELDSDQQAQDYARRVRLGAGNWQQIKSLMSLLNPRLGWTFINFFSHKVLRGVMPLILAAIYITVFCAAIVIHAPWAILISTGIITIHSIDFIKRLFNVQKKIPIVDKVIYIINSYFMALLGIIKYEFGSFNKPWRRVNTLSKQKFPVVRVIKRVIDIIGSIVGLVLVLPILLTTAIVIKSTSKGPVLFKQFRVGESTDTFVSLFNVYKFRSMVVDAEAVSGAVWASKDDPRITPVGRFIRKTRIDELPQLWNVLRGDMSLIGPRPERPIFYGKLEKEIPYFCQRTYGIKPGISGLAQVMNGYDETLEDARNKIGWDYAYVLSLSSPMSWLKMEISILTKTFIVVFTGKGQ</sequence>
<dbReference type="RefSeq" id="WP_054204581.1">
    <property type="nucleotide sequence ID" value="NZ_BDDS01000002.1"/>
</dbReference>
<gene>
    <name evidence="5" type="ORF">WNY63_14800</name>
</gene>
<dbReference type="PANTHER" id="PTHR30576:SF0">
    <property type="entry name" value="UNDECAPRENYL-PHOSPHATE N-ACETYLGALACTOSAMINYL 1-PHOSPHATE TRANSFERASE-RELATED"/>
    <property type="match status" value="1"/>
</dbReference>
<dbReference type="InterPro" id="IPR003362">
    <property type="entry name" value="Bact_transf"/>
</dbReference>
<evidence type="ECO:0000256" key="1">
    <source>
        <dbReference type="ARBA" id="ARBA00006464"/>
    </source>
</evidence>
<feature type="transmembrane region" description="Helical" evidence="2">
    <location>
        <begin position="365"/>
        <end position="384"/>
    </location>
</feature>
<evidence type="ECO:0000313" key="5">
    <source>
        <dbReference type="EMBL" id="MEM5552000.1"/>
    </source>
</evidence>
<dbReference type="PANTHER" id="PTHR30576">
    <property type="entry name" value="COLANIC BIOSYNTHESIS UDP-GLUCOSE LIPID CARRIER TRANSFERASE"/>
    <property type="match status" value="1"/>
</dbReference>
<proteinExistence type="inferred from homology"/>
<protein>
    <submittedName>
        <fullName evidence="5">Sugar transferase</fullName>
    </submittedName>
</protein>
<dbReference type="SUPFAM" id="SSF53448">
    <property type="entry name" value="Nucleotide-diphospho-sugar transferases"/>
    <property type="match status" value="1"/>
</dbReference>
<comment type="similarity">
    <text evidence="1">Belongs to the bacterial sugar transferase family.</text>
</comment>
<name>A0ABU9U4L7_9GAMM</name>
<feature type="domain" description="Glycosyltransferase 2-like" evidence="3">
    <location>
        <begin position="57"/>
        <end position="221"/>
    </location>
</feature>
<evidence type="ECO:0000313" key="6">
    <source>
        <dbReference type="Proteomes" id="UP001388366"/>
    </source>
</evidence>
<feature type="transmembrane region" description="Helical" evidence="2">
    <location>
        <begin position="309"/>
        <end position="328"/>
    </location>
</feature>
<evidence type="ECO:0000259" key="4">
    <source>
        <dbReference type="Pfam" id="PF02397"/>
    </source>
</evidence>
<keyword evidence="2" id="KW-0472">Membrane</keyword>
<keyword evidence="6" id="KW-1185">Reference proteome</keyword>
<dbReference type="Pfam" id="PF00535">
    <property type="entry name" value="Glycos_transf_2"/>
    <property type="match status" value="1"/>
</dbReference>
<organism evidence="5 6">
    <name type="scientific">Pseudoalteromonas neustonica</name>
    <dbReference type="NCBI Taxonomy" id="1840331"/>
    <lineage>
        <taxon>Bacteria</taxon>
        <taxon>Pseudomonadati</taxon>
        <taxon>Pseudomonadota</taxon>
        <taxon>Gammaproteobacteria</taxon>
        <taxon>Alteromonadales</taxon>
        <taxon>Pseudoalteromonadaceae</taxon>
        <taxon>Pseudoalteromonas</taxon>
    </lineage>
</organism>
<feature type="transmembrane region" description="Helical" evidence="2">
    <location>
        <begin position="6"/>
        <end position="26"/>
    </location>
</feature>
<dbReference type="InterPro" id="IPR001173">
    <property type="entry name" value="Glyco_trans_2-like"/>
</dbReference>
<keyword evidence="2" id="KW-1133">Transmembrane helix</keyword>
<dbReference type="Gene3D" id="3.90.550.10">
    <property type="entry name" value="Spore Coat Polysaccharide Biosynthesis Protein SpsA, Chain A"/>
    <property type="match status" value="1"/>
</dbReference>
<dbReference type="GO" id="GO:0016740">
    <property type="term" value="F:transferase activity"/>
    <property type="evidence" value="ECO:0007669"/>
    <property type="project" value="UniProtKB-KW"/>
</dbReference>
<dbReference type="Proteomes" id="UP001388366">
    <property type="component" value="Unassembled WGS sequence"/>
</dbReference>
<keyword evidence="5" id="KW-0808">Transferase</keyword>
<accession>A0ABU9U4L7</accession>
<dbReference type="EMBL" id="JBBMQU010000028">
    <property type="protein sequence ID" value="MEM5552000.1"/>
    <property type="molecule type" value="Genomic_DNA"/>
</dbReference>
<comment type="caution">
    <text evidence="5">The sequence shown here is derived from an EMBL/GenBank/DDBJ whole genome shotgun (WGS) entry which is preliminary data.</text>
</comment>
<dbReference type="InterPro" id="IPR029044">
    <property type="entry name" value="Nucleotide-diphossugar_trans"/>
</dbReference>
<evidence type="ECO:0000259" key="3">
    <source>
        <dbReference type="Pfam" id="PF00535"/>
    </source>
</evidence>
<keyword evidence="2" id="KW-0812">Transmembrane</keyword>
<evidence type="ECO:0000256" key="2">
    <source>
        <dbReference type="SAM" id="Phobius"/>
    </source>
</evidence>